<sequence>MRKAKTKSPHYEKHCSAGKLTIQELRCLLQPYKDDDNADVILSDEGNQQTLRRWYRSLSTNFARKRGRKLAVINATAIKSIERSQLQLNDSTLDRFRLWSENPQAFWSPTADEWHLKQRPCNSPGTYRKFFTVSAINLYKEYSACKTLWRFTTAALYLHFRRWKPEIQSIRTAHIQDFSRFMGCEASDDETAALLAVTKAGQRRISFCQLLATRVTAQSRLSDRPHDEDATRNAANEDDYYRRALGILFYENIPDSIFDTDQGLFQKDQDAIIRHLHSIQITSPPTQYDTCHLANKLLDYQNALVWPDENDHCVGQIFTRNGIILEQGQRQITPMEAAGMLESLAASQSSNTCHHASQMQPTHASARTQPSTPLVSDSQGIASNPADNLAFPAREDAFNARVLPTTNSTPRGETVRFNRTPFAGIMPPVRCQTGVPVNPDSLIGLPPQNVYQSSYQTGISTNSSSSTGLIPPDDYQPSHQAGVCLDPRSFIGLISTDDYQPDYHAGVYIDPNSFIGLMSTDACQTGYQTGASVDPNSFTGLMPREMYHSSEAFANDSGGNLESERLSNVCHANLHQQQFARLVPPGGGRG</sequence>
<organism evidence="1 2">
    <name type="scientific">Lecanicillium saksenae</name>
    <dbReference type="NCBI Taxonomy" id="468837"/>
    <lineage>
        <taxon>Eukaryota</taxon>
        <taxon>Fungi</taxon>
        <taxon>Dikarya</taxon>
        <taxon>Ascomycota</taxon>
        <taxon>Pezizomycotina</taxon>
        <taxon>Sordariomycetes</taxon>
        <taxon>Hypocreomycetidae</taxon>
        <taxon>Hypocreales</taxon>
        <taxon>Cordycipitaceae</taxon>
        <taxon>Lecanicillium</taxon>
    </lineage>
</organism>
<dbReference type="EMBL" id="JANAKD010000011">
    <property type="protein sequence ID" value="KAJ3499421.1"/>
    <property type="molecule type" value="Genomic_DNA"/>
</dbReference>
<gene>
    <name evidence="1" type="ORF">NLG97_g357</name>
</gene>
<protein>
    <submittedName>
        <fullName evidence="1">Uncharacterized protein</fullName>
    </submittedName>
</protein>
<reference evidence="1" key="1">
    <citation type="submission" date="2022-07" db="EMBL/GenBank/DDBJ databases">
        <title>Genome Sequence of Lecanicillium saksenae.</title>
        <authorList>
            <person name="Buettner E."/>
        </authorList>
    </citation>
    <scope>NUCLEOTIDE SEQUENCE</scope>
    <source>
        <strain evidence="1">VT-O1</strain>
    </source>
</reference>
<name>A0ACC1R6S8_9HYPO</name>
<evidence type="ECO:0000313" key="2">
    <source>
        <dbReference type="Proteomes" id="UP001148737"/>
    </source>
</evidence>
<accession>A0ACC1R6S8</accession>
<proteinExistence type="predicted"/>
<keyword evidence="2" id="KW-1185">Reference proteome</keyword>
<evidence type="ECO:0000313" key="1">
    <source>
        <dbReference type="EMBL" id="KAJ3499421.1"/>
    </source>
</evidence>
<dbReference type="Proteomes" id="UP001148737">
    <property type="component" value="Unassembled WGS sequence"/>
</dbReference>
<comment type="caution">
    <text evidence="1">The sequence shown here is derived from an EMBL/GenBank/DDBJ whole genome shotgun (WGS) entry which is preliminary data.</text>
</comment>